<dbReference type="Proteomes" id="UP000646827">
    <property type="component" value="Unassembled WGS sequence"/>
</dbReference>
<dbReference type="OrthoDB" id="2287179at2759"/>
<dbReference type="Pfam" id="PF18759">
    <property type="entry name" value="Plavaka"/>
    <property type="match status" value="1"/>
</dbReference>
<keyword evidence="2" id="KW-1185">Reference proteome</keyword>
<dbReference type="InterPro" id="IPR041078">
    <property type="entry name" value="Plavaka"/>
</dbReference>
<evidence type="ECO:0000313" key="1">
    <source>
        <dbReference type="EMBL" id="KAG2215203.1"/>
    </source>
</evidence>
<evidence type="ECO:0008006" key="3">
    <source>
        <dbReference type="Google" id="ProtNLM"/>
    </source>
</evidence>
<dbReference type="EMBL" id="JAEPRB010000540">
    <property type="protein sequence ID" value="KAG2215203.1"/>
    <property type="molecule type" value="Genomic_DNA"/>
</dbReference>
<proteinExistence type="predicted"/>
<protein>
    <recommendedName>
        <fullName evidence="3">C2H2-type domain-containing protein</fullName>
    </recommendedName>
</protein>
<accession>A0A8H7RSW2</accession>
<comment type="caution">
    <text evidence="1">The sequence shown here is derived from an EMBL/GenBank/DDBJ whole genome shotgun (WGS) entry which is preliminary data.</text>
</comment>
<sequence>MLKCPYASCKNRSFRTEKAVNVHLSSHKEPLLFTSYIISNQIDANTHQEENAASFLDDEYDYHDDYATDMDDDGHSSFIKTNSNNDKNAMRKLMTVTEVDMEDSNGGNGSSGNSLKLNGIELRFARASLSVRLSKAKHTQFADIIQDAADLVYNTGKPLKISTRTLDGLFAKINTECDGESVSFYEHNFDISAVHGIPNNCIKDFRDSYGTIIVYRNIKELCELLFSYKEFWEDTILLPEIWERDGKRVAELPLGAIVLALLLSSDETVVSGNNRAFTHPLYLKLGNTPKDIRNKATNRASHVLAYFPILHCPNNNNKLRQSWSNIKCCIIHYCLQIILASFADRAPYSTISMTGPYNKIYQVVPALAGYIADLPEQRLMAGVKSGMATYTCPRCWTATADFHLPYYNTKKRKTNTIKQICECGMKLIKDGKDGLVKQLSKKYSTQLVDNAFETVPHFSIFDSLVVDTLHQLGGAYTHLVECVQRMLTEGDIEEINSRAKHLPHFREQRTFSSGYMLCSITSPTYMELRHHLSILLSLIHDKVSSQTVLCLRHFIDFFYQATSKEHSGDTIQKMKDSLKLYNTYSPAIALYSKSKLCFPKNHSLWKYAKDIEMRGVVSSYSTEASENQHKQDAKQPAKRTNFNRTVFTGQMGKFKTRYDAFFDSCDLQQIAMIKTNICNNQTSLPSTKILSAPLDRGKLVTIESIQNQEELFEKLEDQIRMYLDTDIMKRPHR</sequence>
<reference evidence="1 2" key="1">
    <citation type="submission" date="2020-12" db="EMBL/GenBank/DDBJ databases">
        <title>Metabolic potential, ecology and presence of endohyphal bacteria is reflected in genomic diversity of Mucoromycotina.</title>
        <authorList>
            <person name="Muszewska A."/>
            <person name="Okrasinska A."/>
            <person name="Steczkiewicz K."/>
            <person name="Drgas O."/>
            <person name="Orlowska M."/>
            <person name="Perlinska-Lenart U."/>
            <person name="Aleksandrzak-Piekarczyk T."/>
            <person name="Szatraj K."/>
            <person name="Zielenkiewicz U."/>
            <person name="Pilsyk S."/>
            <person name="Malc E."/>
            <person name="Mieczkowski P."/>
            <person name="Kruszewska J.S."/>
            <person name="Biernat P."/>
            <person name="Pawlowska J."/>
        </authorList>
    </citation>
    <scope>NUCLEOTIDE SEQUENCE [LARGE SCALE GENOMIC DNA]</scope>
    <source>
        <strain evidence="1 2">CBS 142.35</strain>
    </source>
</reference>
<dbReference type="AlphaFoldDB" id="A0A8H7RSW2"/>
<evidence type="ECO:0000313" key="2">
    <source>
        <dbReference type="Proteomes" id="UP000646827"/>
    </source>
</evidence>
<gene>
    <name evidence="1" type="ORF">INT45_003524</name>
</gene>
<organism evidence="1 2">
    <name type="scientific">Circinella minor</name>
    <dbReference type="NCBI Taxonomy" id="1195481"/>
    <lineage>
        <taxon>Eukaryota</taxon>
        <taxon>Fungi</taxon>
        <taxon>Fungi incertae sedis</taxon>
        <taxon>Mucoromycota</taxon>
        <taxon>Mucoromycotina</taxon>
        <taxon>Mucoromycetes</taxon>
        <taxon>Mucorales</taxon>
        <taxon>Lichtheimiaceae</taxon>
        <taxon>Circinella</taxon>
    </lineage>
</organism>
<name>A0A8H7RSW2_9FUNG</name>